<dbReference type="EMBL" id="JAJSPL020000061">
    <property type="protein sequence ID" value="KAK7730600.1"/>
    <property type="molecule type" value="Genomic_DNA"/>
</dbReference>
<dbReference type="Proteomes" id="UP001320245">
    <property type="component" value="Unassembled WGS sequence"/>
</dbReference>
<organism evidence="1 2">
    <name type="scientific">Cytospora paraplurivora</name>
    <dbReference type="NCBI Taxonomy" id="2898453"/>
    <lineage>
        <taxon>Eukaryota</taxon>
        <taxon>Fungi</taxon>
        <taxon>Dikarya</taxon>
        <taxon>Ascomycota</taxon>
        <taxon>Pezizomycotina</taxon>
        <taxon>Sordariomycetes</taxon>
        <taxon>Sordariomycetidae</taxon>
        <taxon>Diaporthales</taxon>
        <taxon>Cytosporaceae</taxon>
        <taxon>Cytospora</taxon>
    </lineage>
</organism>
<gene>
    <name evidence="1" type="ORF">SLS53_008990</name>
</gene>
<sequence length="487" mass="52748">MRYDDWDVLLFPSGGDARVPLKEFKVSCHVVPDGEFSHNRGTLGLPVMTCFVPGLQPGAPFHISIHCWGNPKLSQYTQSYSKHPELVKLEARILVDGQVTKRGELEQLKFPTFRRELLYQNHWNPGDDLGRIKIVISEGFPRDSPSNPFERVKNVIAFAFQHAPLVMTPTLNLHSFQKSSASSGSSFMDPSSEAAYQEWINSLGLNQQQPNLDAKVVWPNVISRSDSKQSSADASIPSMSGYLSSTMGHTMAPNSMHISGASLDDDAQMVHLKVPTNTPTAFPGGDPLTSGHLAYNILNSSISSELASSLTHTLLKQPHPLPVTSQSVQPNQIQLPASEVKSRKENRHFNNASSVHSPSSNPSPSIEAQIRKFSPTSNAFGAIVTDPADTSGSGPTISRLPSAGEFGRDMTNTATPNQTYAGVATSGAVPGSGSDKGIKRSRNFTPASAKVIDVEDEPRRASPRIRVATAFPLDVDLDIAQHHGSQE</sequence>
<name>A0AAN9YBK4_9PEZI</name>
<evidence type="ECO:0000313" key="2">
    <source>
        <dbReference type="Proteomes" id="UP001320245"/>
    </source>
</evidence>
<dbReference type="AlphaFoldDB" id="A0AAN9YBK4"/>
<reference evidence="1 2" key="1">
    <citation type="journal article" date="2023" name="PLoS ONE">
        <title>Cytospora paraplurivora sp. nov. isolated from orchards with fruit tree decline syndrome in Ontario, Canada.</title>
        <authorList>
            <person name="Ilyukhin E."/>
            <person name="Nguyen H.D.T."/>
            <person name="Castle A.J."/>
            <person name="Ellouze W."/>
        </authorList>
    </citation>
    <scope>NUCLEOTIDE SEQUENCE [LARGE SCALE GENOMIC DNA]</scope>
    <source>
        <strain evidence="1 2">FDS-564</strain>
    </source>
</reference>
<accession>A0AAN9YBK4</accession>
<evidence type="ECO:0000313" key="1">
    <source>
        <dbReference type="EMBL" id="KAK7730600.1"/>
    </source>
</evidence>
<protein>
    <submittedName>
        <fullName evidence="1">Uncharacterized protein</fullName>
    </submittedName>
</protein>
<comment type="caution">
    <text evidence="1">The sequence shown here is derived from an EMBL/GenBank/DDBJ whole genome shotgun (WGS) entry which is preliminary data.</text>
</comment>
<proteinExistence type="predicted"/>
<keyword evidence="2" id="KW-1185">Reference proteome</keyword>